<sequence length="70" mass="7547">MMGESDSSGNITKLEVDLKPGTEEKRKRKRKVVVVEANVGMNRNDGSDSMGKPVGETAQTEQTPAGLSRI</sequence>
<dbReference type="AlphaFoldDB" id="A0A1F7ZS82"/>
<keyword evidence="3" id="KW-1185">Reference proteome</keyword>
<feature type="compositionally biased region" description="Polar residues" evidence="1">
    <location>
        <begin position="57"/>
        <end position="70"/>
    </location>
</feature>
<feature type="compositionally biased region" description="Basic and acidic residues" evidence="1">
    <location>
        <begin position="14"/>
        <end position="25"/>
    </location>
</feature>
<feature type="compositionally biased region" description="Polar residues" evidence="1">
    <location>
        <begin position="1"/>
        <end position="11"/>
    </location>
</feature>
<evidence type="ECO:0000313" key="3">
    <source>
        <dbReference type="Proteomes" id="UP000179179"/>
    </source>
</evidence>
<proteinExistence type="predicted"/>
<evidence type="ECO:0000313" key="2">
    <source>
        <dbReference type="EMBL" id="OGM42302.1"/>
    </source>
</evidence>
<reference evidence="2 3" key="1">
    <citation type="journal article" date="2016" name="Genome Biol. Evol.">
        <title>Draft genome sequence of an aflatoxigenic Aspergillus species, A. bombycis.</title>
        <authorList>
            <person name="Moore G.G."/>
            <person name="Mack B.M."/>
            <person name="Beltz S.B."/>
            <person name="Gilbert M.K."/>
        </authorList>
    </citation>
    <scope>NUCLEOTIDE SEQUENCE [LARGE SCALE GENOMIC DNA]</scope>
    <source>
        <strain evidence="3">NRRL 26010</strain>
    </source>
</reference>
<feature type="region of interest" description="Disordered" evidence="1">
    <location>
        <begin position="1"/>
        <end position="70"/>
    </location>
</feature>
<gene>
    <name evidence="2" type="ORF">ABOM_009106</name>
</gene>
<protein>
    <submittedName>
        <fullName evidence="2">Uncharacterized protein</fullName>
    </submittedName>
</protein>
<dbReference type="EMBL" id="LYCR01000092">
    <property type="protein sequence ID" value="OGM42302.1"/>
    <property type="molecule type" value="Genomic_DNA"/>
</dbReference>
<dbReference type="RefSeq" id="XP_022386019.1">
    <property type="nucleotide sequence ID" value="XM_022536234.1"/>
</dbReference>
<organism evidence="2 3">
    <name type="scientific">Aspergillus bombycis</name>
    <dbReference type="NCBI Taxonomy" id="109264"/>
    <lineage>
        <taxon>Eukaryota</taxon>
        <taxon>Fungi</taxon>
        <taxon>Dikarya</taxon>
        <taxon>Ascomycota</taxon>
        <taxon>Pezizomycotina</taxon>
        <taxon>Eurotiomycetes</taxon>
        <taxon>Eurotiomycetidae</taxon>
        <taxon>Eurotiales</taxon>
        <taxon>Aspergillaceae</taxon>
        <taxon>Aspergillus</taxon>
    </lineage>
</organism>
<evidence type="ECO:0000256" key="1">
    <source>
        <dbReference type="SAM" id="MobiDB-lite"/>
    </source>
</evidence>
<comment type="caution">
    <text evidence="2">The sequence shown here is derived from an EMBL/GenBank/DDBJ whole genome shotgun (WGS) entry which is preliminary data.</text>
</comment>
<dbReference type="Proteomes" id="UP000179179">
    <property type="component" value="Unassembled WGS sequence"/>
</dbReference>
<name>A0A1F7ZS82_9EURO</name>
<dbReference type="GeneID" id="34452496"/>
<accession>A0A1F7ZS82</accession>